<dbReference type="GO" id="GO:0016787">
    <property type="term" value="F:hydrolase activity"/>
    <property type="evidence" value="ECO:0007669"/>
    <property type="project" value="UniProtKB-KW"/>
</dbReference>
<evidence type="ECO:0000313" key="3">
    <source>
        <dbReference type="EMBL" id="OZJ03028.1"/>
    </source>
</evidence>
<dbReference type="OrthoDB" id="414698at2759"/>
<gene>
    <name evidence="3" type="ORF">BZG36_03269</name>
</gene>
<keyword evidence="1" id="KW-0378">Hydrolase</keyword>
<dbReference type="GO" id="GO:0005737">
    <property type="term" value="C:cytoplasm"/>
    <property type="evidence" value="ECO:0007669"/>
    <property type="project" value="TreeGrafter"/>
</dbReference>
<evidence type="ECO:0000313" key="4">
    <source>
        <dbReference type="Proteomes" id="UP000242875"/>
    </source>
</evidence>
<reference evidence="3 4" key="1">
    <citation type="journal article" date="2017" name="Mycologia">
        <title>Bifiguratus adelaidae, gen. et sp. nov., a new member of Mucoromycotina in endophytic and soil-dwelling habitats.</title>
        <authorList>
            <person name="Torres-Cruz T.J."/>
            <person name="Billingsley Tobias T.L."/>
            <person name="Almatruk M."/>
            <person name="Hesse C."/>
            <person name="Kuske C.R."/>
            <person name="Desiro A."/>
            <person name="Benucci G.M."/>
            <person name="Bonito G."/>
            <person name="Stajich J.E."/>
            <person name="Dunlap C."/>
            <person name="Arnold A.E."/>
            <person name="Porras-Alfaro A."/>
        </authorList>
    </citation>
    <scope>NUCLEOTIDE SEQUENCE [LARGE SCALE GENOMIC DNA]</scope>
    <source>
        <strain evidence="3 4">AZ0501</strain>
    </source>
</reference>
<dbReference type="InterPro" id="IPR005645">
    <property type="entry name" value="FSH-like_dom"/>
</dbReference>
<sequence length="209" mass="24032">MPRPKKLRILCLHGFSQNGILFRRKTADLRKSLLDMAEFVYLTAPLRVPYEVSSKFEGVEKNAKKDEATFALIQETFDKKGPFDGVMGFSQGACLSSIITAILERRDQKLLHPPLKFAMFFSGFRPMDERYAYLYDDGPKLRTPTFHCIGQRDHIVTPERSETLIQCFEQPEVFYHPGNHYVPSYDGATRAIRIFLSQFRDLGGLRSTL</sequence>
<dbReference type="InterPro" id="IPR029058">
    <property type="entry name" value="AB_hydrolase_fold"/>
</dbReference>
<dbReference type="Proteomes" id="UP000242875">
    <property type="component" value="Unassembled WGS sequence"/>
</dbReference>
<comment type="caution">
    <text evidence="3">The sequence shown here is derived from an EMBL/GenBank/DDBJ whole genome shotgun (WGS) entry which is preliminary data.</text>
</comment>
<dbReference type="PANTHER" id="PTHR48070">
    <property type="entry name" value="ESTERASE OVCA2"/>
    <property type="match status" value="1"/>
</dbReference>
<dbReference type="GO" id="GO:0005634">
    <property type="term" value="C:nucleus"/>
    <property type="evidence" value="ECO:0007669"/>
    <property type="project" value="TreeGrafter"/>
</dbReference>
<dbReference type="AlphaFoldDB" id="A0A261XXI2"/>
<dbReference type="EMBL" id="MVBO01000109">
    <property type="protein sequence ID" value="OZJ03028.1"/>
    <property type="molecule type" value="Genomic_DNA"/>
</dbReference>
<dbReference type="InterPro" id="IPR050593">
    <property type="entry name" value="LovG"/>
</dbReference>
<organism evidence="3 4">
    <name type="scientific">Bifiguratus adelaidae</name>
    <dbReference type="NCBI Taxonomy" id="1938954"/>
    <lineage>
        <taxon>Eukaryota</taxon>
        <taxon>Fungi</taxon>
        <taxon>Fungi incertae sedis</taxon>
        <taxon>Mucoromycota</taxon>
        <taxon>Mucoromycotina</taxon>
        <taxon>Endogonomycetes</taxon>
        <taxon>Endogonales</taxon>
        <taxon>Endogonales incertae sedis</taxon>
        <taxon>Bifiguratus</taxon>
    </lineage>
</organism>
<dbReference type="Pfam" id="PF03959">
    <property type="entry name" value="FSH1"/>
    <property type="match status" value="1"/>
</dbReference>
<protein>
    <recommendedName>
        <fullName evidence="2">Serine hydrolase domain-containing protein</fullName>
    </recommendedName>
</protein>
<accession>A0A261XXI2</accession>
<feature type="domain" description="Serine hydrolase" evidence="2">
    <location>
        <begin position="5"/>
        <end position="189"/>
    </location>
</feature>
<evidence type="ECO:0000256" key="1">
    <source>
        <dbReference type="ARBA" id="ARBA00022801"/>
    </source>
</evidence>
<dbReference type="PANTHER" id="PTHR48070:SF6">
    <property type="entry name" value="ESTERASE OVCA2"/>
    <property type="match status" value="1"/>
</dbReference>
<dbReference type="SUPFAM" id="SSF53474">
    <property type="entry name" value="alpha/beta-Hydrolases"/>
    <property type="match status" value="1"/>
</dbReference>
<proteinExistence type="predicted"/>
<evidence type="ECO:0000259" key="2">
    <source>
        <dbReference type="Pfam" id="PF03959"/>
    </source>
</evidence>
<name>A0A261XXI2_9FUNG</name>
<keyword evidence="4" id="KW-1185">Reference proteome</keyword>
<dbReference type="Gene3D" id="3.40.50.1820">
    <property type="entry name" value="alpha/beta hydrolase"/>
    <property type="match status" value="1"/>
</dbReference>